<dbReference type="InterPro" id="IPR050131">
    <property type="entry name" value="Peptidase_S8_subtilisin-like"/>
</dbReference>
<evidence type="ECO:0000256" key="8">
    <source>
        <dbReference type="SAM" id="SignalP"/>
    </source>
</evidence>
<proteinExistence type="inferred from homology"/>
<reference evidence="10" key="1">
    <citation type="submission" date="2022-09" db="EMBL/GenBank/DDBJ databases">
        <title>Fusarium specimens isolated from Avocado Roots.</title>
        <authorList>
            <person name="Stajich J."/>
            <person name="Roper C."/>
            <person name="Heimlech-Rivalta G."/>
        </authorList>
    </citation>
    <scope>NUCLEOTIDE SEQUENCE</scope>
    <source>
        <strain evidence="10">CF00136</strain>
    </source>
</reference>
<dbReference type="PROSITE" id="PS00136">
    <property type="entry name" value="SUBTILASE_ASP"/>
    <property type="match status" value="1"/>
</dbReference>
<evidence type="ECO:0000256" key="2">
    <source>
        <dbReference type="ARBA" id="ARBA00022670"/>
    </source>
</evidence>
<feature type="active site" description="Charge relay system" evidence="5">
    <location>
        <position position="197"/>
    </location>
</feature>
<dbReference type="PROSITE" id="PS00137">
    <property type="entry name" value="SUBTILASE_HIS"/>
    <property type="match status" value="1"/>
</dbReference>
<feature type="compositionally biased region" description="Basic and acidic residues" evidence="7">
    <location>
        <begin position="496"/>
        <end position="509"/>
    </location>
</feature>
<dbReference type="SUPFAM" id="SSF52743">
    <property type="entry name" value="Subtilisin-like"/>
    <property type="match status" value="1"/>
</dbReference>
<feature type="active site" description="Charge relay system" evidence="5">
    <location>
        <position position="405"/>
    </location>
</feature>
<dbReference type="GO" id="GO:0006508">
    <property type="term" value="P:proteolysis"/>
    <property type="evidence" value="ECO:0007669"/>
    <property type="project" value="UniProtKB-KW"/>
</dbReference>
<dbReference type="Pfam" id="PF00082">
    <property type="entry name" value="Peptidase_S8"/>
    <property type="match status" value="1"/>
</dbReference>
<evidence type="ECO:0000256" key="6">
    <source>
        <dbReference type="RuleBase" id="RU003355"/>
    </source>
</evidence>
<keyword evidence="4 5" id="KW-0720">Serine protease</keyword>
<evidence type="ECO:0000313" key="10">
    <source>
        <dbReference type="EMBL" id="KAJ4247524.1"/>
    </source>
</evidence>
<evidence type="ECO:0000256" key="4">
    <source>
        <dbReference type="ARBA" id="ARBA00022825"/>
    </source>
</evidence>
<dbReference type="PRINTS" id="PR00723">
    <property type="entry name" value="SUBTILISIN"/>
</dbReference>
<feature type="region of interest" description="Disordered" evidence="7">
    <location>
        <begin position="479"/>
        <end position="519"/>
    </location>
</feature>
<dbReference type="PANTHER" id="PTHR43806">
    <property type="entry name" value="PEPTIDASE S8"/>
    <property type="match status" value="1"/>
</dbReference>
<organism evidence="10 11">
    <name type="scientific">Fusarium torreyae</name>
    <dbReference type="NCBI Taxonomy" id="1237075"/>
    <lineage>
        <taxon>Eukaryota</taxon>
        <taxon>Fungi</taxon>
        <taxon>Dikarya</taxon>
        <taxon>Ascomycota</taxon>
        <taxon>Pezizomycotina</taxon>
        <taxon>Sordariomycetes</taxon>
        <taxon>Hypocreomycetidae</taxon>
        <taxon>Hypocreales</taxon>
        <taxon>Nectriaceae</taxon>
        <taxon>Fusarium</taxon>
    </lineage>
</organism>
<dbReference type="PROSITE" id="PS51892">
    <property type="entry name" value="SUBTILASE"/>
    <property type="match status" value="1"/>
</dbReference>
<feature type="signal peptide" evidence="8">
    <location>
        <begin position="1"/>
        <end position="15"/>
    </location>
</feature>
<dbReference type="InterPro" id="IPR015500">
    <property type="entry name" value="Peptidase_S8_subtilisin-rel"/>
</dbReference>
<dbReference type="PANTHER" id="PTHR43806:SF11">
    <property type="entry name" value="CEREVISIN-RELATED"/>
    <property type="match status" value="1"/>
</dbReference>
<dbReference type="AlphaFoldDB" id="A0A9W8V7T1"/>
<protein>
    <recommendedName>
        <fullName evidence="9">Peptidase S8/S53 domain-containing protein</fullName>
    </recommendedName>
</protein>
<evidence type="ECO:0000256" key="3">
    <source>
        <dbReference type="ARBA" id="ARBA00022801"/>
    </source>
</evidence>
<dbReference type="GO" id="GO:0004252">
    <property type="term" value="F:serine-type endopeptidase activity"/>
    <property type="evidence" value="ECO:0007669"/>
    <property type="project" value="UniProtKB-UniRule"/>
</dbReference>
<dbReference type="InterPro" id="IPR000209">
    <property type="entry name" value="Peptidase_S8/S53_dom"/>
</dbReference>
<dbReference type="InterPro" id="IPR023827">
    <property type="entry name" value="Peptidase_S8_Asp-AS"/>
</dbReference>
<evidence type="ECO:0000256" key="1">
    <source>
        <dbReference type="ARBA" id="ARBA00011073"/>
    </source>
</evidence>
<evidence type="ECO:0000256" key="5">
    <source>
        <dbReference type="PROSITE-ProRule" id="PRU01240"/>
    </source>
</evidence>
<dbReference type="Proteomes" id="UP001152049">
    <property type="component" value="Unassembled WGS sequence"/>
</dbReference>
<feature type="active site" description="Charge relay system" evidence="5">
    <location>
        <position position="234"/>
    </location>
</feature>
<dbReference type="Gene3D" id="3.40.50.200">
    <property type="entry name" value="Peptidase S8/S53 domain"/>
    <property type="match status" value="1"/>
</dbReference>
<keyword evidence="8" id="KW-0732">Signal</keyword>
<dbReference type="OrthoDB" id="1896086at2759"/>
<dbReference type="InterPro" id="IPR036852">
    <property type="entry name" value="Peptidase_S8/S53_dom_sf"/>
</dbReference>
<feature type="chain" id="PRO_5040984188" description="Peptidase S8/S53 domain-containing protein" evidence="8">
    <location>
        <begin position="16"/>
        <end position="713"/>
    </location>
</feature>
<evidence type="ECO:0000259" key="9">
    <source>
        <dbReference type="Pfam" id="PF00082"/>
    </source>
</evidence>
<dbReference type="EMBL" id="JAOQAZ010000039">
    <property type="protein sequence ID" value="KAJ4247524.1"/>
    <property type="molecule type" value="Genomic_DNA"/>
</dbReference>
<comment type="caution">
    <text evidence="10">The sequence shown here is derived from an EMBL/GenBank/DDBJ whole genome shotgun (WGS) entry which is preliminary data.</text>
</comment>
<gene>
    <name evidence="10" type="ORF">NW762_013204</name>
</gene>
<accession>A0A9W8V7T1</accession>
<keyword evidence="2 5" id="KW-0645">Protease</keyword>
<name>A0A9W8V7T1_9HYPO</name>
<dbReference type="InterPro" id="IPR022398">
    <property type="entry name" value="Peptidase_S8_His-AS"/>
</dbReference>
<evidence type="ECO:0000256" key="7">
    <source>
        <dbReference type="SAM" id="MobiDB-lite"/>
    </source>
</evidence>
<sequence>MKFLLPLLLAPFVLGALAPRAEVPCPYHRPEAELIEDEYVVVLHRGHTLQQHFEQIGNDLTVNASMFYPIDSINGYRAKLPHNLVHEHVRFDPGVDFVQHDHRVSLIEPVEKGEGRSPYDDDYSKERHPGLLSRIVNRLRNFRRDNWWHWQINNREGGWKDVQKTFGKKHKSMWWWTKQRWQVLDGAGKGVNIYIVDTGVRLSHKDFQGRAVNFHLKDTSPYVGGATSKDIDGHGTHVAGIAAGAYGGMAPWATIVNVKVLCADEEPHCEQGRGGGIAQAISDITTEHNNYKQGKGDPPKGWKGSVINMSLFSPEDEALRRAMKAAFDAGIPIAVAAGNDKTNTVNWAPCKYTESSVCVGSTDIDYKFSKFSNRGREIRIFGPGSEISSASNRNDRSWEWMSGTSMASPTVAGAMAIYVSFEALHDNANKVWDRLVKNQLVGIISDIPADPPSPNNFVNSGINSVLKNQHEPYFGALYIDNPPSGTHDAVEPDLNEPDRDRKKAPKDWEQDPDAGEGIKAVGVANSDPNAVVVVTEVFTIPMETVGPNPDAGVDVGFEGDISVGDTAPVEKLQCAPTDTNGPKLSRGNIEWRINKWCDSLNQGTISQDDTRKEEVFPFGSSTPGTTLTDLTFSANWVKDVVGEGCPERTRGTEPKHCKKAMYEVLDKCGEKDGKDDGAARYGGSQQGDEQCVIWKIEIEDVGTQTRKRSQLWA</sequence>
<keyword evidence="3 5" id="KW-0378">Hydrolase</keyword>
<evidence type="ECO:0000313" key="11">
    <source>
        <dbReference type="Proteomes" id="UP001152049"/>
    </source>
</evidence>
<comment type="similarity">
    <text evidence="1 5 6">Belongs to the peptidase S8 family.</text>
</comment>
<feature type="domain" description="Peptidase S8/S53" evidence="9">
    <location>
        <begin position="188"/>
        <end position="420"/>
    </location>
</feature>
<dbReference type="InterPro" id="IPR023828">
    <property type="entry name" value="Peptidase_S8_Ser-AS"/>
</dbReference>
<keyword evidence="11" id="KW-1185">Reference proteome</keyword>
<dbReference type="PROSITE" id="PS00138">
    <property type="entry name" value="SUBTILASE_SER"/>
    <property type="match status" value="1"/>
</dbReference>